<keyword evidence="2" id="KW-0456">Lyase</keyword>
<dbReference type="InterPro" id="IPR007506">
    <property type="entry name" value="PMDh-L-like_dom"/>
</dbReference>
<protein>
    <recommendedName>
        <fullName evidence="3">Phosphomevalonate dehydratase large subunit-like domain-containing protein</fullName>
    </recommendedName>
</protein>
<dbReference type="Pfam" id="PF04412">
    <property type="entry name" value="AcnX"/>
    <property type="match status" value="1"/>
</dbReference>
<dbReference type="Proteomes" id="UP000001661">
    <property type="component" value="Chromosome"/>
</dbReference>
<dbReference type="STRING" id="574087.Acear_0933"/>
<gene>
    <name evidence="4" type="ordered locus">Acear_0933</name>
</gene>
<dbReference type="RefSeq" id="WP_013277910.1">
    <property type="nucleotide sequence ID" value="NC_014378.1"/>
</dbReference>
<dbReference type="eggNOG" id="COG1679">
    <property type="taxonomic scope" value="Bacteria"/>
</dbReference>
<name>D9QPM3_ACEAZ</name>
<dbReference type="AlphaFoldDB" id="D9QPM3"/>
<dbReference type="EMBL" id="CP002105">
    <property type="protein sequence ID" value="ADL12464.1"/>
    <property type="molecule type" value="Genomic_DNA"/>
</dbReference>
<evidence type="ECO:0000259" key="3">
    <source>
        <dbReference type="Pfam" id="PF04412"/>
    </source>
</evidence>
<evidence type="ECO:0000256" key="2">
    <source>
        <dbReference type="ARBA" id="ARBA00023239"/>
    </source>
</evidence>
<keyword evidence="5" id="KW-1185">Reference proteome</keyword>
<evidence type="ECO:0000256" key="1">
    <source>
        <dbReference type="ARBA" id="ARBA00023004"/>
    </source>
</evidence>
<dbReference type="Gene3D" id="3.30.499.10">
    <property type="entry name" value="Aconitase, domain 3"/>
    <property type="match status" value="1"/>
</dbReference>
<accession>D9QPM3</accession>
<dbReference type="InterPro" id="IPR015931">
    <property type="entry name" value="Acnase/IPM_dHydase_lsu_aba_1/3"/>
</dbReference>
<proteinExistence type="predicted"/>
<feature type="domain" description="Phosphomevalonate dehydratase large subunit-like" evidence="3">
    <location>
        <begin position="2"/>
        <end position="415"/>
    </location>
</feature>
<dbReference type="SUPFAM" id="SSF53732">
    <property type="entry name" value="Aconitase iron-sulfur domain"/>
    <property type="match status" value="1"/>
</dbReference>
<evidence type="ECO:0000313" key="4">
    <source>
        <dbReference type="EMBL" id="ADL12464.1"/>
    </source>
</evidence>
<dbReference type="PANTHER" id="PTHR36577">
    <property type="entry name" value="DUF521 DOMAIN PROTEIN (AFU_ORTHOLOGUE AFUA_6G00490)"/>
    <property type="match status" value="1"/>
</dbReference>
<reference evidence="4 5" key="1">
    <citation type="journal article" date="2010" name="Stand. Genomic Sci.">
        <title>Complete genome sequence of Acetohalobium arabaticum type strain (Z-7288).</title>
        <authorList>
            <person name="Sikorski J."/>
            <person name="Lapidus A."/>
            <person name="Chertkov O."/>
            <person name="Lucas S."/>
            <person name="Copeland A."/>
            <person name="Glavina Del Rio T."/>
            <person name="Nolan M."/>
            <person name="Tice H."/>
            <person name="Cheng J.F."/>
            <person name="Han C."/>
            <person name="Brambilla E."/>
            <person name="Pitluck S."/>
            <person name="Liolios K."/>
            <person name="Ivanova N."/>
            <person name="Mavromatis K."/>
            <person name="Mikhailova N."/>
            <person name="Pati A."/>
            <person name="Bruce D."/>
            <person name="Detter C."/>
            <person name="Tapia R."/>
            <person name="Goodwin L."/>
            <person name="Chen A."/>
            <person name="Palaniappan K."/>
            <person name="Land M."/>
            <person name="Hauser L."/>
            <person name="Chang Y.J."/>
            <person name="Jeffries C.D."/>
            <person name="Rohde M."/>
            <person name="Goker M."/>
            <person name="Spring S."/>
            <person name="Woyke T."/>
            <person name="Bristow J."/>
            <person name="Eisen J.A."/>
            <person name="Markowitz V."/>
            <person name="Hugenholtz P."/>
            <person name="Kyrpides N.C."/>
            <person name="Klenk H.P."/>
        </authorList>
    </citation>
    <scope>NUCLEOTIDE SEQUENCE [LARGE SCALE GENOMIC DNA]</scope>
    <source>
        <strain evidence="5">ATCC 49924 / DSM 5501 / Z-7288</strain>
    </source>
</reference>
<evidence type="ECO:0000313" key="5">
    <source>
        <dbReference type="Proteomes" id="UP000001661"/>
    </source>
</evidence>
<dbReference type="HOGENOM" id="CLU_018825_1_0_9"/>
<dbReference type="KEGG" id="aar:Acear_0933"/>
<sequence>MLKLTDYEEQMLDGKEGRLKQVAMEKIVKYAKALGAKELCKVTKATLYCGAHGYLDVLGSDDIDEIFSQMNMCTSEELSLDEIAECCFAQTCVAPMDSDKWEDLGVTERNYQKNEEFLDYYLDAGVEIAGSCVPYLTGWIPLMGEHFVTSESHVVLMCNSIWGACGNSDGIEAGFWSAVCGRTPKWGNHIMENRKGTHLFNLECKSETIVDWDLIGYTVGRKLPFHSVPVLDGEFRKPDIIRLKQCYGSMATTSGAEMCHIVGVTPEARTLDEALGVEEPQEIITITDEDIAQSRAMLCSDKEGKVEFVTLGCPHYTIEEIKEVAEFLEGKTIDSEVKLLVWTTYTIKAMADRSGYTEIIQQAGGDIYTSSCPLVAGKRSHQGVIGIVTDSGKQSHYLKSESSTDVYFGNKFECLKSAVTGKWEV</sequence>
<dbReference type="PANTHER" id="PTHR36577:SF3">
    <property type="entry name" value="DUF521 DOMAIN PROTEIN (AFU_ORTHOLOGUE AFUA_6G00490)"/>
    <property type="match status" value="1"/>
</dbReference>
<dbReference type="GO" id="GO:0016829">
    <property type="term" value="F:lyase activity"/>
    <property type="evidence" value="ECO:0007669"/>
    <property type="project" value="UniProtKB-KW"/>
</dbReference>
<keyword evidence="1" id="KW-0408">Iron</keyword>
<organism evidence="4 5">
    <name type="scientific">Acetohalobium arabaticum (strain ATCC 49924 / DSM 5501 / Z-7288)</name>
    <dbReference type="NCBI Taxonomy" id="574087"/>
    <lineage>
        <taxon>Bacteria</taxon>
        <taxon>Bacillati</taxon>
        <taxon>Bacillota</taxon>
        <taxon>Clostridia</taxon>
        <taxon>Halanaerobiales</taxon>
        <taxon>Halobacteroidaceae</taxon>
        <taxon>Acetohalobium</taxon>
    </lineage>
</organism>
<dbReference type="OrthoDB" id="1550274at2"/>
<dbReference type="InterPro" id="IPR036008">
    <property type="entry name" value="Aconitase_4Fe-4S_dom"/>
</dbReference>